<evidence type="ECO:0000313" key="4">
    <source>
        <dbReference type="EMBL" id="NNJ25856.1"/>
    </source>
</evidence>
<feature type="transmembrane region" description="Helical" evidence="2">
    <location>
        <begin position="582"/>
        <end position="602"/>
    </location>
</feature>
<sequence length="726" mass="75552">MRGAGAPNPLPRIALKELRESLRDRRTTITLVLMPLLVYPLLGVLFRNVLIATNPAEAGPVPVVFESEADATAFKNVFQRGTSLLEQAGELNPEGERLELSMSMPELPGDTLEKVVEEGRAELGVQVSDDPAEPRFTLLTRFGSPLSVQTGNRIAARLDAVNEEALRTRLQEAGLGEEVPAGFVTESIKPKGGGAISLATVVPLILLLMTATGAVYPAIDSTAGERERGTLETLVAAPVSRLQVLLGKFVAVWAVAVLTAAANLIAMTATVYAVGLDRELFGDAVPWWSLPATAGLLVLTAGFFAAVLLAVTSAARSFKEAQAYLIPLMLCCLAPGGLALTPSIELDLAWAAAPLINLVLLAREVLGGTVELLPALAAVLATVCYAGLALSIAARIFGTDAILYGGPGGWSEFLKPPSRPTGVPPLGAIVLGTLACVAAFLVLGGVPAKLAGLTDVESLADVDLPTLLVANAAVSVLVFIGLPWAITKWAGGVPRITFALRPPTFVGALGGLLLGLGAWAGVFELLLALGAADRIGEAGRLAEFGEQIQNLPLPLVLACVAIAPAVCEEVAFRGFVLTGLKVPFGAVWAIVASAVTFGFFHVVKDLGMFDRLIGTTLLGLLLGWVRVRTDSLWPGMLLHAVSNGALLTIASYKEQLGERFDIEVTEGAHLPAPVLLAALGCVAVGAACVWFGGRHVAAVRSVNTPFGEPGGSSPRTGNEETRGPAE</sequence>
<feature type="transmembrane region" description="Helical" evidence="2">
    <location>
        <begin position="28"/>
        <end position="46"/>
    </location>
</feature>
<feature type="region of interest" description="Disordered" evidence="1">
    <location>
        <begin position="703"/>
        <end position="726"/>
    </location>
</feature>
<feature type="transmembrane region" description="Helical" evidence="2">
    <location>
        <begin position="373"/>
        <end position="397"/>
    </location>
</feature>
<proteinExistence type="predicted"/>
<feature type="transmembrane region" description="Helical" evidence="2">
    <location>
        <begin position="250"/>
        <end position="275"/>
    </location>
</feature>
<accession>A0ABX1VD15</accession>
<dbReference type="Pfam" id="PF12679">
    <property type="entry name" value="ABC2_membrane_2"/>
    <property type="match status" value="1"/>
</dbReference>
<feature type="transmembrane region" description="Helical" evidence="2">
    <location>
        <begin position="672"/>
        <end position="691"/>
    </location>
</feature>
<feature type="compositionally biased region" description="Basic and acidic residues" evidence="1">
    <location>
        <begin position="717"/>
        <end position="726"/>
    </location>
</feature>
<protein>
    <recommendedName>
        <fullName evidence="3">CAAX prenyl protease 2/Lysostaphin resistance protein A-like domain-containing protein</fullName>
    </recommendedName>
</protein>
<feature type="transmembrane region" description="Helical" evidence="2">
    <location>
        <begin position="506"/>
        <end position="531"/>
    </location>
</feature>
<comment type="caution">
    <text evidence="4">The sequence shown here is derived from an EMBL/GenBank/DDBJ whole genome shotgun (WGS) entry which is preliminary data.</text>
</comment>
<feature type="transmembrane region" description="Helical" evidence="2">
    <location>
        <begin position="426"/>
        <end position="446"/>
    </location>
</feature>
<feature type="transmembrane region" description="Helical" evidence="2">
    <location>
        <begin position="323"/>
        <end position="342"/>
    </location>
</feature>
<feature type="transmembrane region" description="Helical" evidence="2">
    <location>
        <begin position="632"/>
        <end position="652"/>
    </location>
</feature>
<keyword evidence="2" id="KW-0812">Transmembrane</keyword>
<feature type="domain" description="CAAX prenyl protease 2/Lysostaphin resistance protein A-like" evidence="3">
    <location>
        <begin position="554"/>
        <end position="644"/>
    </location>
</feature>
<dbReference type="NCBIfam" id="NF041647">
    <property type="entry name" value="ABC_perm_CPBP"/>
    <property type="match status" value="1"/>
</dbReference>
<dbReference type="PANTHER" id="PTHR43471">
    <property type="entry name" value="ABC TRANSPORTER PERMEASE"/>
    <property type="match status" value="1"/>
</dbReference>
<feature type="transmembrane region" description="Helical" evidence="2">
    <location>
        <begin position="195"/>
        <end position="219"/>
    </location>
</feature>
<evidence type="ECO:0000313" key="5">
    <source>
        <dbReference type="Proteomes" id="UP000609651"/>
    </source>
</evidence>
<dbReference type="RefSeq" id="WP_171186284.1">
    <property type="nucleotide sequence ID" value="NZ_WTPX01000052.1"/>
</dbReference>
<reference evidence="4 5" key="1">
    <citation type="journal article" date="2020" name="Syst. Appl. Microbiol.">
        <title>Alienimonas chondri sp. nov., a novel planctomycete isolated from the biofilm of the red alga Chondrus crispus.</title>
        <authorList>
            <person name="Vitorino I."/>
            <person name="Albuquerque L."/>
            <person name="Wiegand S."/>
            <person name="Kallscheuer N."/>
            <person name="da Costa M.S."/>
            <person name="Lobo-da-Cunha A."/>
            <person name="Jogler C."/>
            <person name="Lage O.M."/>
        </authorList>
    </citation>
    <scope>NUCLEOTIDE SEQUENCE [LARGE SCALE GENOMIC DNA]</scope>
    <source>
        <strain evidence="4 5">LzC2</strain>
    </source>
</reference>
<dbReference type="Proteomes" id="UP000609651">
    <property type="component" value="Unassembled WGS sequence"/>
</dbReference>
<organism evidence="4 5">
    <name type="scientific">Alienimonas chondri</name>
    <dbReference type="NCBI Taxonomy" id="2681879"/>
    <lineage>
        <taxon>Bacteria</taxon>
        <taxon>Pseudomonadati</taxon>
        <taxon>Planctomycetota</taxon>
        <taxon>Planctomycetia</taxon>
        <taxon>Planctomycetales</taxon>
        <taxon>Planctomycetaceae</taxon>
        <taxon>Alienimonas</taxon>
    </lineage>
</organism>
<keyword evidence="2" id="KW-0472">Membrane</keyword>
<dbReference type="EMBL" id="WTPX01000052">
    <property type="protein sequence ID" value="NNJ25856.1"/>
    <property type="molecule type" value="Genomic_DNA"/>
</dbReference>
<evidence type="ECO:0000256" key="1">
    <source>
        <dbReference type="SAM" id="MobiDB-lite"/>
    </source>
</evidence>
<dbReference type="InterPro" id="IPR003675">
    <property type="entry name" value="Rce1/LyrA-like_dom"/>
</dbReference>
<keyword evidence="5" id="KW-1185">Reference proteome</keyword>
<name>A0ABX1VD15_9PLAN</name>
<dbReference type="PANTHER" id="PTHR43471:SF3">
    <property type="entry name" value="ABC TRANSPORTER PERMEASE PROTEIN NATB"/>
    <property type="match status" value="1"/>
</dbReference>
<feature type="transmembrane region" description="Helical" evidence="2">
    <location>
        <begin position="287"/>
        <end position="311"/>
    </location>
</feature>
<feature type="transmembrane region" description="Helical" evidence="2">
    <location>
        <begin position="467"/>
        <end position="486"/>
    </location>
</feature>
<evidence type="ECO:0000256" key="2">
    <source>
        <dbReference type="SAM" id="Phobius"/>
    </source>
</evidence>
<gene>
    <name evidence="4" type="ORF">LzC2_19310</name>
</gene>
<dbReference type="Pfam" id="PF02517">
    <property type="entry name" value="Rce1-like"/>
    <property type="match status" value="1"/>
</dbReference>
<keyword evidence="2" id="KW-1133">Transmembrane helix</keyword>
<evidence type="ECO:0000259" key="3">
    <source>
        <dbReference type="Pfam" id="PF02517"/>
    </source>
</evidence>
<feature type="transmembrane region" description="Helical" evidence="2">
    <location>
        <begin position="608"/>
        <end position="625"/>
    </location>
</feature>